<protein>
    <submittedName>
        <fullName evidence="2">Alpha/beta hydrolase fold protein</fullName>
    </submittedName>
</protein>
<dbReference type="Pfam" id="PF12697">
    <property type="entry name" value="Abhydrolase_6"/>
    <property type="match status" value="1"/>
</dbReference>
<dbReference type="EMBL" id="JX649876">
    <property type="protein sequence ID" value="AGC71554.1"/>
    <property type="molecule type" value="Genomic_DNA"/>
</dbReference>
<dbReference type="InterPro" id="IPR029058">
    <property type="entry name" value="AB_hydrolase_fold"/>
</dbReference>
<proteinExistence type="predicted"/>
<dbReference type="AlphaFoldDB" id="L7VVL1"/>
<dbReference type="Gene3D" id="3.40.50.1820">
    <property type="entry name" value="alpha/beta hydrolase"/>
    <property type="match status" value="1"/>
</dbReference>
<evidence type="ECO:0000259" key="1">
    <source>
        <dbReference type="Pfam" id="PF12697"/>
    </source>
</evidence>
<dbReference type="InterPro" id="IPR000073">
    <property type="entry name" value="AB_hydrolase_1"/>
</dbReference>
<accession>L7VVL1</accession>
<organism evidence="2">
    <name type="scientific">uncultured bacterium A1Q1_fos_517</name>
    <dbReference type="NCBI Taxonomy" id="1256582"/>
    <lineage>
        <taxon>Bacteria</taxon>
        <taxon>environmental samples</taxon>
    </lineage>
</organism>
<dbReference type="InterPro" id="IPR050228">
    <property type="entry name" value="Carboxylesterase_BioH"/>
</dbReference>
<dbReference type="PANTHER" id="PTHR43194">
    <property type="entry name" value="HYDROLASE ALPHA/BETA FOLD FAMILY"/>
    <property type="match status" value="1"/>
</dbReference>
<evidence type="ECO:0000313" key="2">
    <source>
        <dbReference type="EMBL" id="AGC71554.1"/>
    </source>
</evidence>
<dbReference type="SUPFAM" id="SSF53474">
    <property type="entry name" value="alpha/beta-Hydrolases"/>
    <property type="match status" value="1"/>
</dbReference>
<dbReference type="GO" id="GO:0016787">
    <property type="term" value="F:hydrolase activity"/>
    <property type="evidence" value="ECO:0007669"/>
    <property type="project" value="UniProtKB-KW"/>
</dbReference>
<reference evidence="2" key="1">
    <citation type="submission" date="2012-09" db="EMBL/GenBank/DDBJ databases">
        <title>Metagenomic Characterization of a Microbial Community in Wastewater Detects High Levels of Antibiotic Resistance.</title>
        <authorList>
            <person name="Abrams M."/>
            <person name="Caldwell A."/>
            <person name="Vandaei E."/>
            <person name="Lee W."/>
            <person name="Perrott J."/>
            <person name="Khan S.Y."/>
            <person name="Ta J."/>
            <person name="Romero D."/>
            <person name="Nguyen V."/>
            <person name="Pourmand N."/>
            <person name="Ouverney C.C."/>
        </authorList>
    </citation>
    <scope>NUCLEOTIDE SEQUENCE</scope>
</reference>
<dbReference type="PANTHER" id="PTHR43194:SF5">
    <property type="entry name" value="PIMELOYL-[ACYL-CARRIER PROTEIN] METHYL ESTER ESTERASE"/>
    <property type="match status" value="1"/>
</dbReference>
<sequence length="283" mass="29359">MLFLIAGLASTAGLAAGAAPPQECHGGAIDLGGPTLWAELAGAGEVTVVFETGNGADSTVWTEIAAQVRAAGTRTFLYDRAGTGRSSPDPRLYTIDNEAQALRSLLARCGVGGPVVLAAHSYGGFISQLLAASGRAGDAFRIAGLVLVDANIPAFFTAAEVDAILARYRPQYDALRKQAPALAATIIPILEAYPATVARMRHVRLPARLPVIDIYAEHSWAETAESATAMRAAHIAFAAAGSHRKSVYAAGSSHQVMSDRPDLVVAAIAEAIACARAPGSCRW</sequence>
<keyword evidence="2" id="KW-0378">Hydrolase</keyword>
<feature type="domain" description="AB hydrolase-1" evidence="1">
    <location>
        <begin position="49"/>
        <end position="267"/>
    </location>
</feature>
<name>L7VVL1_9BACT</name>